<feature type="domain" description="HTH tetR-type" evidence="5">
    <location>
        <begin position="14"/>
        <end position="74"/>
    </location>
</feature>
<dbReference type="OrthoDB" id="9796019at2"/>
<evidence type="ECO:0000256" key="4">
    <source>
        <dbReference type="PROSITE-ProRule" id="PRU00335"/>
    </source>
</evidence>
<keyword evidence="6" id="KW-0614">Plasmid</keyword>
<dbReference type="InterPro" id="IPR001647">
    <property type="entry name" value="HTH_TetR"/>
</dbReference>
<dbReference type="PROSITE" id="PS50977">
    <property type="entry name" value="HTH_TETR_2"/>
    <property type="match status" value="1"/>
</dbReference>
<dbReference type="RefSeq" id="WP_012329623.1">
    <property type="nucleotide sequence ID" value="NC_010510.1"/>
</dbReference>
<evidence type="ECO:0000259" key="5">
    <source>
        <dbReference type="PROSITE" id="PS50977"/>
    </source>
</evidence>
<keyword evidence="2 4" id="KW-0238">DNA-binding</keyword>
<dbReference type="Gene3D" id="1.10.10.60">
    <property type="entry name" value="Homeodomain-like"/>
    <property type="match status" value="1"/>
</dbReference>
<dbReference type="InterPro" id="IPR011075">
    <property type="entry name" value="TetR_C"/>
</dbReference>
<dbReference type="Pfam" id="PF16859">
    <property type="entry name" value="TetR_C_11"/>
    <property type="match status" value="1"/>
</dbReference>
<organism evidence="6 7">
    <name type="scientific">Methylobacterium radiotolerans (strain ATCC 27329 / DSM 1819 / JCM 2831 / NBRC 15690 / NCIMB 10815 / 0-1)</name>
    <dbReference type="NCBI Taxonomy" id="426355"/>
    <lineage>
        <taxon>Bacteria</taxon>
        <taxon>Pseudomonadati</taxon>
        <taxon>Pseudomonadota</taxon>
        <taxon>Alphaproteobacteria</taxon>
        <taxon>Hyphomicrobiales</taxon>
        <taxon>Methylobacteriaceae</taxon>
        <taxon>Methylobacterium</taxon>
    </lineage>
</organism>
<evidence type="ECO:0000256" key="1">
    <source>
        <dbReference type="ARBA" id="ARBA00023015"/>
    </source>
</evidence>
<dbReference type="HOGENOM" id="CLU_069356_25_2_5"/>
<keyword evidence="1" id="KW-0805">Transcription regulation</keyword>
<evidence type="ECO:0000313" key="7">
    <source>
        <dbReference type="Proteomes" id="UP000006589"/>
    </source>
</evidence>
<dbReference type="KEGG" id="mrd:Mrad2831_5887"/>
<sequence length="187" mass="20299">MTTRQGPRPGGRSARVQTSVQAAVRELLTRTDRSEITVPLVAAAAGVTPSTIYRRWGTLAELFADVAVERLRPDAEPADTGNGRTDLEAWAEQYADEMSSAPGRAMIRDVLAASDANCAQRCCSFTRDQIAIIADRALARGEAFPDPEAVLDGVVSPILYRILFGTAPNRERIRALVERTLTSREAT</sequence>
<dbReference type="EMBL" id="CP001002">
    <property type="protein sequence ID" value="ACB27826.1"/>
    <property type="molecule type" value="Genomic_DNA"/>
</dbReference>
<reference evidence="6 7" key="1">
    <citation type="submission" date="2008-03" db="EMBL/GenBank/DDBJ databases">
        <title>Complete sequence of plasmid1 of Methylobacterium radiotolerans JCM 2831.</title>
        <authorList>
            <consortium name="US DOE Joint Genome Institute"/>
            <person name="Copeland A."/>
            <person name="Lucas S."/>
            <person name="Lapidus A."/>
            <person name="Glavina del Rio T."/>
            <person name="Dalin E."/>
            <person name="Tice H."/>
            <person name="Bruce D."/>
            <person name="Goodwin L."/>
            <person name="Pitluck S."/>
            <person name="Kiss H."/>
            <person name="Brettin T."/>
            <person name="Detter J.C."/>
            <person name="Han C."/>
            <person name="Kuske C.R."/>
            <person name="Schmutz J."/>
            <person name="Larimer F."/>
            <person name="Land M."/>
            <person name="Hauser L."/>
            <person name="Kyrpides N."/>
            <person name="Mikhailova N."/>
            <person name="Marx C.J."/>
            <person name="Richardson P."/>
        </authorList>
    </citation>
    <scope>NUCLEOTIDE SEQUENCE [LARGE SCALE GENOMIC DNA]</scope>
    <source>
        <strain evidence="7">ATCC 27329 / DSM 1819 / JCM 2831 / NBRC 15690 / NCIMB 10815 / 0-1</strain>
        <plasmid evidence="7">Plasmid pMRAD01</plasmid>
    </source>
</reference>
<protein>
    <submittedName>
        <fullName evidence="6">Transcriptional regulator, TetR family</fullName>
    </submittedName>
</protein>
<dbReference type="PANTHER" id="PTHR30055:SF148">
    <property type="entry name" value="TETR-FAMILY TRANSCRIPTIONAL REGULATOR"/>
    <property type="match status" value="1"/>
</dbReference>
<dbReference type="eggNOG" id="COG1309">
    <property type="taxonomic scope" value="Bacteria"/>
</dbReference>
<proteinExistence type="predicted"/>
<accession>B1M8K1</accession>
<name>B1M8K1_METRJ</name>
<feature type="DNA-binding region" description="H-T-H motif" evidence="4">
    <location>
        <begin position="37"/>
        <end position="56"/>
    </location>
</feature>
<gene>
    <name evidence="6" type="ordered locus">Mrad2831_5887</name>
</gene>
<dbReference type="Pfam" id="PF00440">
    <property type="entry name" value="TetR_N"/>
    <property type="match status" value="1"/>
</dbReference>
<dbReference type="InterPro" id="IPR036271">
    <property type="entry name" value="Tet_transcr_reg_TetR-rel_C_sf"/>
</dbReference>
<evidence type="ECO:0000256" key="3">
    <source>
        <dbReference type="ARBA" id="ARBA00023163"/>
    </source>
</evidence>
<dbReference type="InterPro" id="IPR050109">
    <property type="entry name" value="HTH-type_TetR-like_transc_reg"/>
</dbReference>
<dbReference type="GO" id="GO:0003700">
    <property type="term" value="F:DNA-binding transcription factor activity"/>
    <property type="evidence" value="ECO:0007669"/>
    <property type="project" value="TreeGrafter"/>
</dbReference>
<evidence type="ECO:0000313" key="6">
    <source>
        <dbReference type="EMBL" id="ACB27826.1"/>
    </source>
</evidence>
<evidence type="ECO:0000256" key="2">
    <source>
        <dbReference type="ARBA" id="ARBA00023125"/>
    </source>
</evidence>
<dbReference type="GO" id="GO:0000976">
    <property type="term" value="F:transcription cis-regulatory region binding"/>
    <property type="evidence" value="ECO:0007669"/>
    <property type="project" value="TreeGrafter"/>
</dbReference>
<dbReference type="PANTHER" id="PTHR30055">
    <property type="entry name" value="HTH-TYPE TRANSCRIPTIONAL REGULATOR RUTR"/>
    <property type="match status" value="1"/>
</dbReference>
<dbReference type="AlphaFoldDB" id="B1M8K1"/>
<keyword evidence="3" id="KW-0804">Transcription</keyword>
<dbReference type="SUPFAM" id="SSF48498">
    <property type="entry name" value="Tetracyclin repressor-like, C-terminal domain"/>
    <property type="match status" value="1"/>
</dbReference>
<dbReference type="PATRIC" id="fig|426355.14.peg.5996"/>
<dbReference type="InterPro" id="IPR009057">
    <property type="entry name" value="Homeodomain-like_sf"/>
</dbReference>
<dbReference type="SUPFAM" id="SSF46689">
    <property type="entry name" value="Homeodomain-like"/>
    <property type="match status" value="1"/>
</dbReference>
<geneLocation type="plasmid" evidence="6 7">
    <name>pMRAD01</name>
</geneLocation>
<dbReference type="GeneID" id="6142057"/>
<dbReference type="Proteomes" id="UP000006589">
    <property type="component" value="Plasmid pMRAD01"/>
</dbReference>
<dbReference type="Gene3D" id="1.10.357.10">
    <property type="entry name" value="Tetracycline Repressor, domain 2"/>
    <property type="match status" value="1"/>
</dbReference>